<evidence type="ECO:0000256" key="1">
    <source>
        <dbReference type="ARBA" id="ARBA00023125"/>
    </source>
</evidence>
<keyword evidence="5" id="KW-1185">Reference proteome</keyword>
<dbReference type="InterPro" id="IPR009057">
    <property type="entry name" value="Homeodomain-like_sf"/>
</dbReference>
<evidence type="ECO:0000256" key="2">
    <source>
        <dbReference type="PROSITE-ProRule" id="PRU00335"/>
    </source>
</evidence>
<dbReference type="GO" id="GO:0003677">
    <property type="term" value="F:DNA binding"/>
    <property type="evidence" value="ECO:0007669"/>
    <property type="project" value="UniProtKB-UniRule"/>
</dbReference>
<dbReference type="HOGENOM" id="CLU_087539_3_1_11"/>
<dbReference type="PANTHER" id="PTHR43479:SF23">
    <property type="entry name" value="HTH TETR-TYPE DOMAIN-CONTAINING PROTEIN"/>
    <property type="match status" value="1"/>
</dbReference>
<dbReference type="InterPro" id="IPR050624">
    <property type="entry name" value="HTH-type_Tx_Regulator"/>
</dbReference>
<dbReference type="eggNOG" id="COG1309">
    <property type="taxonomic scope" value="Bacteria"/>
</dbReference>
<dbReference type="SUPFAM" id="SSF46689">
    <property type="entry name" value="Homeodomain-like"/>
    <property type="match status" value="1"/>
</dbReference>
<reference evidence="4 5" key="1">
    <citation type="journal article" date="2009" name="Stand. Genomic Sci.">
        <title>Complete genome sequence of Slackia heliotrinireducens type strain (RHS 1).</title>
        <authorList>
            <person name="Pukall R."/>
            <person name="Lapidus A."/>
            <person name="Nolan M."/>
            <person name="Copeland A."/>
            <person name="Glavina Del Rio T."/>
            <person name="Lucas S."/>
            <person name="Chen F."/>
            <person name="Tice H."/>
            <person name="Cheng J.F."/>
            <person name="Chertkov O."/>
            <person name="Bruce D."/>
            <person name="Goodwin L."/>
            <person name="Kuske C."/>
            <person name="Brettin T."/>
            <person name="Detter J.C."/>
            <person name="Han C."/>
            <person name="Pitluck S."/>
            <person name="Pati A."/>
            <person name="Mavrommatis K."/>
            <person name="Ivanova N."/>
            <person name="Ovchinnikova G."/>
            <person name="Chen A."/>
            <person name="Palaniappan K."/>
            <person name="Schneider S."/>
            <person name="Rohde M."/>
            <person name="Chain P."/>
            <person name="D'haeseleer P."/>
            <person name="Goker M."/>
            <person name="Bristow J."/>
            <person name="Eisen J.A."/>
            <person name="Markowitz V."/>
            <person name="Kyrpides N.C."/>
            <person name="Klenk H.P."/>
            <person name="Hugenholtz P."/>
        </authorList>
    </citation>
    <scope>NUCLEOTIDE SEQUENCE [LARGE SCALE GENOMIC DNA]</scope>
    <source>
        <strain evidence="5">ATCC 29202 / DSM 20476 / NCTC 11029 / RHS 1</strain>
    </source>
</reference>
<feature type="domain" description="HTH tetR-type" evidence="3">
    <location>
        <begin position="6"/>
        <end position="66"/>
    </location>
</feature>
<dbReference type="Gene3D" id="1.10.357.10">
    <property type="entry name" value="Tetracycline Repressor, domain 2"/>
    <property type="match status" value="1"/>
</dbReference>
<evidence type="ECO:0000313" key="5">
    <source>
        <dbReference type="Proteomes" id="UP000002026"/>
    </source>
</evidence>
<evidence type="ECO:0000313" key="4">
    <source>
        <dbReference type="EMBL" id="ACV23183.1"/>
    </source>
</evidence>
<dbReference type="STRING" id="471855.Shel_21730"/>
<feature type="DNA-binding region" description="H-T-H motif" evidence="2">
    <location>
        <begin position="29"/>
        <end position="48"/>
    </location>
</feature>
<dbReference type="PRINTS" id="PR00455">
    <property type="entry name" value="HTHTETR"/>
</dbReference>
<dbReference type="KEGG" id="shi:Shel_21730"/>
<keyword evidence="1 2" id="KW-0238">DNA-binding</keyword>
<dbReference type="PANTHER" id="PTHR43479">
    <property type="entry name" value="ACREF/ENVCD OPERON REPRESSOR-RELATED"/>
    <property type="match status" value="1"/>
</dbReference>
<protein>
    <submittedName>
        <fullName evidence="4">Transcriptional regulator</fullName>
    </submittedName>
</protein>
<sequence length="179" mass="20366">MDRRQRKTQRAIFDAFEALMAEEHYSQVTVAQIIERADIGRSTFYAHFETKDDLIDTICTEMFNHIFEGVNSDCVTHATLETPGLEGQLAHLLYHLRDTHGGVSGKLLMEGEPHFTSHFQGRLKGLLSDGASAFPEADGDFAQRLLVSAFCEAVAWWFERGCKTRPEDVARWFMLPLDR</sequence>
<dbReference type="AlphaFoldDB" id="C7N8E8"/>
<dbReference type="Proteomes" id="UP000002026">
    <property type="component" value="Chromosome"/>
</dbReference>
<proteinExistence type="predicted"/>
<accession>C7N8E8</accession>
<dbReference type="Pfam" id="PF00440">
    <property type="entry name" value="TetR_N"/>
    <property type="match status" value="1"/>
</dbReference>
<name>C7N8E8_SLAHD</name>
<gene>
    <name evidence="4" type="ordered locus">Shel_21730</name>
</gene>
<organism evidence="4 5">
    <name type="scientific">Slackia heliotrinireducens (strain ATCC 29202 / DSM 20476 / NCTC 11029 / RHS 1)</name>
    <name type="common">Peptococcus heliotrinreducens</name>
    <dbReference type="NCBI Taxonomy" id="471855"/>
    <lineage>
        <taxon>Bacteria</taxon>
        <taxon>Bacillati</taxon>
        <taxon>Actinomycetota</taxon>
        <taxon>Coriobacteriia</taxon>
        <taxon>Eggerthellales</taxon>
        <taxon>Eggerthellaceae</taxon>
        <taxon>Slackia</taxon>
    </lineage>
</organism>
<dbReference type="RefSeq" id="WP_012799283.1">
    <property type="nucleotide sequence ID" value="NC_013165.1"/>
</dbReference>
<dbReference type="PROSITE" id="PS50977">
    <property type="entry name" value="HTH_TETR_2"/>
    <property type="match status" value="1"/>
</dbReference>
<evidence type="ECO:0000259" key="3">
    <source>
        <dbReference type="PROSITE" id="PS50977"/>
    </source>
</evidence>
<dbReference type="EMBL" id="CP001684">
    <property type="protein sequence ID" value="ACV23183.1"/>
    <property type="molecule type" value="Genomic_DNA"/>
</dbReference>
<dbReference type="InterPro" id="IPR001647">
    <property type="entry name" value="HTH_TetR"/>
</dbReference>